<reference evidence="1 2" key="1">
    <citation type="submission" date="2017-06" db="EMBL/GenBank/DDBJ databases">
        <authorList>
            <person name="Kim H.J."/>
            <person name="Triplett B.A."/>
        </authorList>
    </citation>
    <scope>NUCLEOTIDE SEQUENCE [LARGE SCALE GENOMIC DNA]</scope>
    <source>
        <strain evidence="1">FRACA_ARgP5</strain>
    </source>
</reference>
<name>A0A2I2KZR0_9ACTN</name>
<evidence type="ECO:0000313" key="1">
    <source>
        <dbReference type="EMBL" id="SNQ51137.1"/>
    </source>
</evidence>
<evidence type="ECO:0000313" key="2">
    <source>
        <dbReference type="Proteomes" id="UP000234331"/>
    </source>
</evidence>
<sequence>MNGRPAGSTTFTPRASGSMCDTPTAVAEFCPGGECGRRGVSRSSAAFCGAREERSTMADAAGRIELVDVRGLGLDQLRDSPSAALRGGVHRLLLDREPTCARGDQSGGGGCVLQPD</sequence>
<organism evidence="1 2">
    <name type="scientific">Frankia canadensis</name>
    <dbReference type="NCBI Taxonomy" id="1836972"/>
    <lineage>
        <taxon>Bacteria</taxon>
        <taxon>Bacillati</taxon>
        <taxon>Actinomycetota</taxon>
        <taxon>Actinomycetes</taxon>
        <taxon>Frankiales</taxon>
        <taxon>Frankiaceae</taxon>
        <taxon>Frankia</taxon>
    </lineage>
</organism>
<proteinExistence type="predicted"/>
<dbReference type="AlphaFoldDB" id="A0A2I2KZR0"/>
<dbReference type="EMBL" id="FZMO01000527">
    <property type="protein sequence ID" value="SNQ51137.1"/>
    <property type="molecule type" value="Genomic_DNA"/>
</dbReference>
<protein>
    <submittedName>
        <fullName evidence="1">Uncharacterized protein</fullName>
    </submittedName>
</protein>
<accession>A0A2I2KZR0</accession>
<gene>
    <name evidence="1" type="ORF">FRACA_610018</name>
</gene>
<dbReference type="Proteomes" id="UP000234331">
    <property type="component" value="Unassembled WGS sequence"/>
</dbReference>
<keyword evidence="2" id="KW-1185">Reference proteome</keyword>